<name>A0A1G7PLC4_9GAMM</name>
<evidence type="ECO:0000256" key="1">
    <source>
        <dbReference type="SAM" id="MobiDB-lite"/>
    </source>
</evidence>
<accession>A0A1G7PLC4</accession>
<dbReference type="RefSeq" id="WP_092368596.1">
    <property type="nucleotide sequence ID" value="NZ_FNBM01000005.1"/>
</dbReference>
<organism evidence="3 4">
    <name type="scientific">Phytopseudomonas seleniipraecipitans</name>
    <dbReference type="NCBI Taxonomy" id="640205"/>
    <lineage>
        <taxon>Bacteria</taxon>
        <taxon>Pseudomonadati</taxon>
        <taxon>Pseudomonadota</taxon>
        <taxon>Gammaproteobacteria</taxon>
        <taxon>Pseudomonadales</taxon>
        <taxon>Pseudomonadaceae</taxon>
        <taxon>Phytopseudomonas</taxon>
    </lineage>
</organism>
<proteinExistence type="predicted"/>
<feature type="compositionally biased region" description="Basic and acidic residues" evidence="1">
    <location>
        <begin position="841"/>
        <end position="852"/>
    </location>
</feature>
<dbReference type="EMBL" id="FNBM01000005">
    <property type="protein sequence ID" value="SDF86988.1"/>
    <property type="molecule type" value="Genomic_DNA"/>
</dbReference>
<dbReference type="Proteomes" id="UP000243378">
    <property type="component" value="Unassembled WGS sequence"/>
</dbReference>
<dbReference type="OrthoDB" id="6727393at2"/>
<feature type="transmembrane region" description="Helical" evidence="2">
    <location>
        <begin position="988"/>
        <end position="1009"/>
    </location>
</feature>
<sequence>MSVKPLNKGGIEQPGSDRHRFDNIVRLSQKAEGNPKPKQDRTATDNETWPPVDTTEVEAAKDGKIRYELNGQGVVVERSVNPELYKFLVNLHALNQSPEQKAQVVAAMADEHAVADRNTEVKSWGDYTQFKWEGNLEKAEVITYVDADGETVTVSKALTPELFAELQQIGLSRYTLVQRADAGREVAGADTYIAKHDISWFGSPDEFGNGVIQFETKDGKKYVVSQHENKEMYDRVSEMWSDHLKSGDSIQTLRDTYKLPDLDAMDLLGLSSGEKAKKDDKEDMTVVELATKNLLDKYRKLIEEGKVEKDSDIGKLIKAIEAKATMEGGHTITPYIEDPRGGTTWRQFKSDGEELSSEDMQDILDGNAVDKMLGELFTTGQGESDKIGKEFQAEIDKAIEKIGGEDKDKLEDQLYNTLTSTEFVKYLQDMKKQGMGAEAQAEVARLTSSLEQLDPERARQAESALKQNSILVEIDTLVGDPNSIPDEYKELAYRDMGILIKTALRAADIPRRVQDSIEKFFNELLNDKTKMADFVELSEKLNNGSISQADFNEQLQGKYIPAEVSKNDFAKAIGTLNKYGVLGTVSAFGSLGGAIYMLSAKNGQLADEPMERLIIVRDFMTFLSYGAQFEKTGIFDLFTKTNTADLLGLSKTLPDIWGKESTWGRKIEGFLRDKGISGIPDAAQTRANGSLELASLNNGGGSDVLDQIRLSGEASGLGTLDDPASRALLDDIITRAGGTPPADYSKYSSLNDIATEQKLTISEETITQSINEQRAANGLGDVPNDASVSDFADHLDDAANRALPPSVSSSGYSTYTDAVSTIYEDAVEYFEQRNITPPSRESFDATLEERARRSGSPAPAGSEPFNGFSADVDLDRESINAMFERDNRTPPPSDVIDGAVERVNEAVRTTSAQSGLVTTDNVIDVASGGKPDVPSIKPGTAARIAGTVTKVLGVAPDILSVSDIVMGALAIKEAIKTGSDLGKASGSLFVVSGVAGTTAGIIGTVGLFANIGALAGATGPLFLVTAVLGLVAGIVSIFVDHEKKQKATDKEGQWFKDLAELGLAQEDWGDKLEYARYSFYEYDGRDAPAGQSIYDYQKDEWENFKDTPQEGGSSINRLDDDLHLATYDKAFYEENREVMHTIRERWDDWNGKDAIVSKKDLEKIANGDGSDEEKAAAQFLLENSEFWEQLDTQWGKGGQDGKVSTNDLNTWLKMVGAHEEQYDRAYYDDNLSIIETIRERWDDWNGKDAIVSKKDLEKIANGDGSEAEKEAARFLLDNPGFFDQLDNLAKNDRRDGKISTGDLETWLKAIGVEETDKSELKYNPNDNTPAWRVMRG</sequence>
<gene>
    <name evidence="3" type="ORF">SAMN05216381_2593</name>
</gene>
<evidence type="ECO:0000256" key="2">
    <source>
        <dbReference type="SAM" id="Phobius"/>
    </source>
</evidence>
<keyword evidence="2" id="KW-0472">Membrane</keyword>
<evidence type="ECO:0000313" key="4">
    <source>
        <dbReference type="Proteomes" id="UP000243378"/>
    </source>
</evidence>
<feature type="compositionally biased region" description="Basic and acidic residues" evidence="1">
    <location>
        <begin position="33"/>
        <end position="44"/>
    </location>
</feature>
<feature type="transmembrane region" description="Helical" evidence="2">
    <location>
        <begin position="1021"/>
        <end position="1039"/>
    </location>
</feature>
<protein>
    <submittedName>
        <fullName evidence="3">Uncharacterized protein</fullName>
    </submittedName>
</protein>
<keyword evidence="2" id="KW-1133">Transmembrane helix</keyword>
<feature type="region of interest" description="Disordered" evidence="1">
    <location>
        <begin position="835"/>
        <end position="870"/>
    </location>
</feature>
<keyword evidence="2" id="KW-0812">Transmembrane</keyword>
<evidence type="ECO:0000313" key="3">
    <source>
        <dbReference type="EMBL" id="SDF86988.1"/>
    </source>
</evidence>
<feature type="region of interest" description="Disordered" evidence="1">
    <location>
        <begin position="1"/>
        <end position="51"/>
    </location>
</feature>
<reference evidence="3 4" key="1">
    <citation type="submission" date="2016-10" db="EMBL/GenBank/DDBJ databases">
        <authorList>
            <person name="de Groot N.N."/>
        </authorList>
    </citation>
    <scope>NUCLEOTIDE SEQUENCE [LARGE SCALE GENOMIC DNA]</scope>
    <source>
        <strain evidence="3 4">LMG 25475</strain>
    </source>
</reference>